<feature type="region of interest" description="Disordered" evidence="17">
    <location>
        <begin position="361"/>
        <end position="406"/>
    </location>
</feature>
<dbReference type="EMBL" id="JNVN01000436">
    <property type="protein sequence ID" value="KHJ35306.1"/>
    <property type="molecule type" value="Genomic_DNA"/>
</dbReference>
<evidence type="ECO:0000313" key="19">
    <source>
        <dbReference type="EMBL" id="KHJ35306.1"/>
    </source>
</evidence>
<evidence type="ECO:0000256" key="9">
    <source>
        <dbReference type="ARBA" id="ARBA00022723"/>
    </source>
</evidence>
<dbReference type="SUPFAM" id="SSF56112">
    <property type="entry name" value="Protein kinase-like (PK-like)"/>
    <property type="match status" value="1"/>
</dbReference>
<dbReference type="AlphaFoldDB" id="A0A0B1PEJ7"/>
<dbReference type="Proteomes" id="UP000030854">
    <property type="component" value="Unassembled WGS sequence"/>
</dbReference>
<dbReference type="OMA" id="MWDANQN"/>
<evidence type="ECO:0000256" key="16">
    <source>
        <dbReference type="PROSITE-ProRule" id="PRU10141"/>
    </source>
</evidence>
<dbReference type="GO" id="GO:0004674">
    <property type="term" value="F:protein serine/threonine kinase activity"/>
    <property type="evidence" value="ECO:0007669"/>
    <property type="project" value="UniProtKB-KW"/>
</dbReference>
<comment type="similarity">
    <text evidence="3">Belongs to the protein kinase superfamily. STE Ser/Thr protein kinase family. STE20 subfamily.</text>
</comment>
<evidence type="ECO:0000259" key="18">
    <source>
        <dbReference type="PROSITE" id="PS50011"/>
    </source>
</evidence>
<proteinExistence type="inferred from homology"/>
<evidence type="ECO:0000256" key="8">
    <source>
        <dbReference type="ARBA" id="ARBA00022679"/>
    </source>
</evidence>
<feature type="compositionally biased region" description="Polar residues" evidence="17">
    <location>
        <begin position="368"/>
        <end position="406"/>
    </location>
</feature>
<keyword evidence="10 16" id="KW-0547">Nucleotide-binding</keyword>
<evidence type="ECO:0000313" key="20">
    <source>
        <dbReference type="Proteomes" id="UP000030854"/>
    </source>
</evidence>
<dbReference type="GO" id="GO:0005737">
    <property type="term" value="C:cytoplasm"/>
    <property type="evidence" value="ECO:0007669"/>
    <property type="project" value="UniProtKB-SubCell"/>
</dbReference>
<comment type="subcellular location">
    <subcellularLocation>
        <location evidence="2">Cytoplasm</location>
    </subcellularLocation>
</comment>
<evidence type="ECO:0000256" key="10">
    <source>
        <dbReference type="ARBA" id="ARBA00022741"/>
    </source>
</evidence>
<comment type="cofactor">
    <cofactor evidence="1">
        <name>Mg(2+)</name>
        <dbReference type="ChEBI" id="CHEBI:18420"/>
    </cofactor>
</comment>
<keyword evidence="9" id="KW-0479">Metal-binding</keyword>
<keyword evidence="20" id="KW-1185">Reference proteome</keyword>
<keyword evidence="11" id="KW-0418">Kinase</keyword>
<dbReference type="Pfam" id="PF00069">
    <property type="entry name" value="Pkinase"/>
    <property type="match status" value="1"/>
</dbReference>
<comment type="catalytic activity">
    <reaction evidence="15">
        <text>L-seryl-[protein] + ATP = O-phospho-L-seryl-[protein] + ADP + H(+)</text>
        <dbReference type="Rhea" id="RHEA:17989"/>
        <dbReference type="Rhea" id="RHEA-COMP:9863"/>
        <dbReference type="Rhea" id="RHEA-COMP:11604"/>
        <dbReference type="ChEBI" id="CHEBI:15378"/>
        <dbReference type="ChEBI" id="CHEBI:29999"/>
        <dbReference type="ChEBI" id="CHEBI:30616"/>
        <dbReference type="ChEBI" id="CHEBI:83421"/>
        <dbReference type="ChEBI" id="CHEBI:456216"/>
        <dbReference type="EC" id="2.7.11.1"/>
    </reaction>
</comment>
<evidence type="ECO:0000256" key="12">
    <source>
        <dbReference type="ARBA" id="ARBA00022840"/>
    </source>
</evidence>
<accession>A0A0B1PEJ7</accession>
<dbReference type="InterPro" id="IPR011009">
    <property type="entry name" value="Kinase-like_dom_sf"/>
</dbReference>
<dbReference type="GO" id="GO:0046872">
    <property type="term" value="F:metal ion binding"/>
    <property type="evidence" value="ECO:0007669"/>
    <property type="project" value="UniProtKB-KW"/>
</dbReference>
<dbReference type="OrthoDB" id="248923at2759"/>
<dbReference type="InterPro" id="IPR000719">
    <property type="entry name" value="Prot_kinase_dom"/>
</dbReference>
<evidence type="ECO:0000256" key="17">
    <source>
        <dbReference type="SAM" id="MobiDB-lite"/>
    </source>
</evidence>
<keyword evidence="12 16" id="KW-0067">ATP-binding</keyword>
<keyword evidence="5" id="KW-0963">Cytoplasm</keyword>
<dbReference type="EC" id="2.7.11.1" evidence="4"/>
<evidence type="ECO:0000256" key="7">
    <source>
        <dbReference type="ARBA" id="ARBA00022553"/>
    </source>
</evidence>
<name>A0A0B1PEJ7_UNCNE</name>
<dbReference type="STRING" id="52586.A0A0B1PEJ7"/>
<dbReference type="GO" id="GO:0005524">
    <property type="term" value="F:ATP binding"/>
    <property type="evidence" value="ECO:0007669"/>
    <property type="project" value="UniProtKB-UniRule"/>
</dbReference>
<reference evidence="19 20" key="1">
    <citation type="journal article" date="2014" name="BMC Genomics">
        <title>Adaptive genomic structural variation in the grape powdery mildew pathogen, Erysiphe necator.</title>
        <authorList>
            <person name="Jones L."/>
            <person name="Riaz S."/>
            <person name="Morales-Cruz A."/>
            <person name="Amrine K.C."/>
            <person name="McGuire B."/>
            <person name="Gubler W.D."/>
            <person name="Walker M.A."/>
            <person name="Cantu D."/>
        </authorList>
    </citation>
    <scope>NUCLEOTIDE SEQUENCE [LARGE SCALE GENOMIC DNA]</scope>
    <source>
        <strain evidence="20">c</strain>
    </source>
</reference>
<dbReference type="InterPro" id="IPR017441">
    <property type="entry name" value="Protein_kinase_ATP_BS"/>
</dbReference>
<comment type="catalytic activity">
    <reaction evidence="14">
        <text>L-threonyl-[protein] + ATP = O-phospho-L-threonyl-[protein] + ADP + H(+)</text>
        <dbReference type="Rhea" id="RHEA:46608"/>
        <dbReference type="Rhea" id="RHEA-COMP:11060"/>
        <dbReference type="Rhea" id="RHEA-COMP:11605"/>
        <dbReference type="ChEBI" id="CHEBI:15378"/>
        <dbReference type="ChEBI" id="CHEBI:30013"/>
        <dbReference type="ChEBI" id="CHEBI:30616"/>
        <dbReference type="ChEBI" id="CHEBI:61977"/>
        <dbReference type="ChEBI" id="CHEBI:456216"/>
        <dbReference type="EC" id="2.7.11.1"/>
    </reaction>
</comment>
<dbReference type="SMART" id="SM00220">
    <property type="entry name" value="S_TKc"/>
    <property type="match status" value="1"/>
</dbReference>
<dbReference type="PANTHER" id="PTHR48012">
    <property type="entry name" value="STERILE20-LIKE KINASE, ISOFORM B-RELATED"/>
    <property type="match status" value="1"/>
</dbReference>
<dbReference type="CDD" id="cd06609">
    <property type="entry name" value="STKc_MST3_like"/>
    <property type="match status" value="1"/>
</dbReference>
<evidence type="ECO:0000256" key="15">
    <source>
        <dbReference type="ARBA" id="ARBA00048679"/>
    </source>
</evidence>
<evidence type="ECO:0000256" key="3">
    <source>
        <dbReference type="ARBA" id="ARBA00008874"/>
    </source>
</evidence>
<dbReference type="InterPro" id="IPR050629">
    <property type="entry name" value="STE20/SPS1-PAK"/>
</dbReference>
<dbReference type="PANTHER" id="PTHR48012:SF10">
    <property type="entry name" value="FI20177P1"/>
    <property type="match status" value="1"/>
</dbReference>
<dbReference type="FunFam" id="1.10.510.10:FF:000411">
    <property type="entry name" value="Probable Ste20-like kinase Don3"/>
    <property type="match status" value="1"/>
</dbReference>
<dbReference type="HOGENOM" id="CLU_000288_2_5_1"/>
<keyword evidence="13" id="KW-0460">Magnesium</keyword>
<evidence type="ECO:0000256" key="13">
    <source>
        <dbReference type="ARBA" id="ARBA00022842"/>
    </source>
</evidence>
<dbReference type="FunFam" id="3.30.200.20:FF:000488">
    <property type="entry name" value="Related to severin kinase"/>
    <property type="match status" value="1"/>
</dbReference>
<dbReference type="Gene3D" id="1.10.510.10">
    <property type="entry name" value="Transferase(Phosphotransferase) domain 1"/>
    <property type="match status" value="1"/>
</dbReference>
<keyword evidence="7" id="KW-0597">Phosphoprotein</keyword>
<keyword evidence="8" id="KW-0808">Transferase</keyword>
<protein>
    <recommendedName>
        <fullName evidence="4">non-specific serine/threonine protein kinase</fullName>
        <ecNumber evidence="4">2.7.11.1</ecNumber>
    </recommendedName>
</protein>
<evidence type="ECO:0000256" key="11">
    <source>
        <dbReference type="ARBA" id="ARBA00022777"/>
    </source>
</evidence>
<dbReference type="PROSITE" id="PS50011">
    <property type="entry name" value="PROTEIN_KINASE_DOM"/>
    <property type="match status" value="1"/>
</dbReference>
<evidence type="ECO:0000256" key="2">
    <source>
        <dbReference type="ARBA" id="ARBA00004496"/>
    </source>
</evidence>
<evidence type="ECO:0000256" key="1">
    <source>
        <dbReference type="ARBA" id="ARBA00001946"/>
    </source>
</evidence>
<keyword evidence="6" id="KW-0723">Serine/threonine-protein kinase</keyword>
<evidence type="ECO:0000256" key="6">
    <source>
        <dbReference type="ARBA" id="ARBA00022527"/>
    </source>
</evidence>
<feature type="domain" description="Protein kinase" evidence="18">
    <location>
        <begin position="13"/>
        <end position="264"/>
    </location>
</feature>
<gene>
    <name evidence="19" type="ORF">EV44_g6394</name>
</gene>
<dbReference type="PROSITE" id="PS00107">
    <property type="entry name" value="PROTEIN_KINASE_ATP"/>
    <property type="match status" value="1"/>
</dbReference>
<comment type="caution">
    <text evidence="19">The sequence shown here is derived from an EMBL/GenBank/DDBJ whole genome shotgun (WGS) entry which is preliminary data.</text>
</comment>
<feature type="binding site" evidence="16">
    <location>
        <position position="42"/>
    </location>
    <ligand>
        <name>ATP</name>
        <dbReference type="ChEBI" id="CHEBI:30616"/>
    </ligand>
</feature>
<sequence length="612" mass="68255">MPTDEEAGLASHYNVLQELGSGSFGTVYKAIEKKTGEVVAIKHIDLESSEDDIAEIQQEISVLSTCASPYVTQYKTSFLRGHKLWIVMEYLGGGSCLDLLKPGPFNEGHIAIICRELLFGLDYLHKEGKIHRDIKAANVLLSTSGKVKLADFGVAAQLTNIKSQRNTFVGTPFWMAPEVIQQAGYDFRADIWSLGITAIELIHGEPPNAAIHPMKVLFLIPKAPAPHLEGSNYSKEFKDFVAQCLTKDCDKRPTAKDLLKHKFIRSAGKVEALQELIERRQEWNDGPSRPCHPKFYEETLNTINPKNCPDEWLFDTLKAPSTLQSRKNTKKRRKLTVINANDQSLYSQSEEGMRKLDLKDSPLDYISSPKNTVIKSTSRRQASITRQSTVNKDQQALSGQRSLQPDLSFGNTGSTVRLFRRVSDKFPVAHINCDAKPVSAARNENKSPAINSVSKEAILGRRIFNEVFDPALQELHAQTSSHSKREKLSRLADALSALDAIDPEGEFQLLKLVMERVQSDSKLSTILCPSPKVVKPQVTPAKAPTKLVMAQNNPHLKSHHRRHSHVVSDSGLKEKLTNLPGQVVPGMEHTKQLADVLYSRWADGLRSRWPAL</sequence>
<evidence type="ECO:0000256" key="4">
    <source>
        <dbReference type="ARBA" id="ARBA00012513"/>
    </source>
</evidence>
<evidence type="ECO:0000256" key="14">
    <source>
        <dbReference type="ARBA" id="ARBA00047899"/>
    </source>
</evidence>
<organism evidence="19 20">
    <name type="scientific">Uncinula necator</name>
    <name type="common">Grape powdery mildew</name>
    <dbReference type="NCBI Taxonomy" id="52586"/>
    <lineage>
        <taxon>Eukaryota</taxon>
        <taxon>Fungi</taxon>
        <taxon>Dikarya</taxon>
        <taxon>Ascomycota</taxon>
        <taxon>Pezizomycotina</taxon>
        <taxon>Leotiomycetes</taxon>
        <taxon>Erysiphales</taxon>
        <taxon>Erysiphaceae</taxon>
        <taxon>Erysiphe</taxon>
    </lineage>
</organism>
<evidence type="ECO:0000256" key="5">
    <source>
        <dbReference type="ARBA" id="ARBA00022490"/>
    </source>
</evidence>